<dbReference type="InterPro" id="IPR009057">
    <property type="entry name" value="Homeodomain-like_sf"/>
</dbReference>
<dbReference type="GO" id="GO:0003700">
    <property type="term" value="F:DNA-binding transcription factor activity"/>
    <property type="evidence" value="ECO:0007669"/>
    <property type="project" value="TreeGrafter"/>
</dbReference>
<feature type="domain" description="HTH tetR-type" evidence="5">
    <location>
        <begin position="7"/>
        <end position="67"/>
    </location>
</feature>
<dbReference type="AlphaFoldDB" id="A0A5C1YAC9"/>
<organism evidence="6 7">
    <name type="scientific">Agromyces intestinalis</name>
    <dbReference type="NCBI Taxonomy" id="2592652"/>
    <lineage>
        <taxon>Bacteria</taxon>
        <taxon>Bacillati</taxon>
        <taxon>Actinomycetota</taxon>
        <taxon>Actinomycetes</taxon>
        <taxon>Micrococcales</taxon>
        <taxon>Microbacteriaceae</taxon>
        <taxon>Agromyces</taxon>
    </lineage>
</organism>
<dbReference type="InterPro" id="IPR001647">
    <property type="entry name" value="HTH_TetR"/>
</dbReference>
<keyword evidence="2 4" id="KW-0238">DNA-binding</keyword>
<dbReference type="SUPFAM" id="SSF46689">
    <property type="entry name" value="Homeodomain-like"/>
    <property type="match status" value="1"/>
</dbReference>
<dbReference type="Pfam" id="PF00440">
    <property type="entry name" value="TetR_N"/>
    <property type="match status" value="1"/>
</dbReference>
<evidence type="ECO:0000259" key="5">
    <source>
        <dbReference type="PROSITE" id="PS50977"/>
    </source>
</evidence>
<dbReference type="PANTHER" id="PTHR30055:SF234">
    <property type="entry name" value="HTH-TYPE TRANSCRIPTIONAL REGULATOR BETI"/>
    <property type="match status" value="1"/>
</dbReference>
<gene>
    <name evidence="6" type="ORF">FLP10_00215</name>
</gene>
<dbReference type="GO" id="GO:0000976">
    <property type="term" value="F:transcription cis-regulatory region binding"/>
    <property type="evidence" value="ECO:0007669"/>
    <property type="project" value="TreeGrafter"/>
</dbReference>
<evidence type="ECO:0000313" key="6">
    <source>
        <dbReference type="EMBL" id="QEO13014.1"/>
    </source>
</evidence>
<dbReference type="PROSITE" id="PS50977">
    <property type="entry name" value="HTH_TETR_2"/>
    <property type="match status" value="1"/>
</dbReference>
<sequence length="212" mass="22952">MPRPLIPDRRGRLLDAAEHIVLERGFDAMSIQSLADEVGIAKGAVYREFASKRHILDALLSRSTDRMSAASKARLDDAEHPSLSRSYAVAAEVLLDDRLMTAAFLDDRGVLGSYLDEKRDDRYRARHRAVVEWIAALQQRGELSTRVDAEALALALSSATIGLLTAAKHLGPLTNDDLRAAIGALAVLVSSLESDAAERPGVKPLPASPPRP</sequence>
<dbReference type="PRINTS" id="PR00455">
    <property type="entry name" value="HTHTETR"/>
</dbReference>
<dbReference type="SUPFAM" id="SSF48498">
    <property type="entry name" value="Tetracyclin repressor-like, C-terminal domain"/>
    <property type="match status" value="1"/>
</dbReference>
<dbReference type="EMBL" id="CP043505">
    <property type="protein sequence ID" value="QEO13014.1"/>
    <property type="molecule type" value="Genomic_DNA"/>
</dbReference>
<evidence type="ECO:0000313" key="7">
    <source>
        <dbReference type="Proteomes" id="UP000324678"/>
    </source>
</evidence>
<feature type="DNA-binding region" description="H-T-H motif" evidence="4">
    <location>
        <begin position="30"/>
        <end position="49"/>
    </location>
</feature>
<evidence type="ECO:0000256" key="2">
    <source>
        <dbReference type="ARBA" id="ARBA00023125"/>
    </source>
</evidence>
<dbReference type="PANTHER" id="PTHR30055">
    <property type="entry name" value="HTH-TYPE TRANSCRIPTIONAL REGULATOR RUTR"/>
    <property type="match status" value="1"/>
</dbReference>
<keyword evidence="7" id="KW-1185">Reference proteome</keyword>
<proteinExistence type="predicted"/>
<keyword evidence="1" id="KW-0805">Transcription regulation</keyword>
<protein>
    <submittedName>
        <fullName evidence="6">TetR/AcrR family transcriptional regulator</fullName>
    </submittedName>
</protein>
<accession>A0A5C1YAC9</accession>
<dbReference type="InterPro" id="IPR050109">
    <property type="entry name" value="HTH-type_TetR-like_transc_reg"/>
</dbReference>
<dbReference type="InterPro" id="IPR036271">
    <property type="entry name" value="Tet_transcr_reg_TetR-rel_C_sf"/>
</dbReference>
<dbReference type="KEGG" id="ail:FLP10_00215"/>
<dbReference type="RefSeq" id="WP_149159039.1">
    <property type="nucleotide sequence ID" value="NZ_CP043505.1"/>
</dbReference>
<dbReference type="Gene3D" id="1.10.357.10">
    <property type="entry name" value="Tetracycline Repressor, domain 2"/>
    <property type="match status" value="1"/>
</dbReference>
<evidence type="ECO:0000256" key="1">
    <source>
        <dbReference type="ARBA" id="ARBA00023015"/>
    </source>
</evidence>
<dbReference type="OrthoDB" id="3682047at2"/>
<dbReference type="Proteomes" id="UP000324678">
    <property type="component" value="Chromosome"/>
</dbReference>
<reference evidence="6 7" key="1">
    <citation type="submission" date="2019-09" db="EMBL/GenBank/DDBJ databases">
        <title>Genome sequencing of strain KACC 19306.</title>
        <authorList>
            <person name="Heo J."/>
            <person name="Kim S.-J."/>
            <person name="Kim J.-S."/>
            <person name="Hong S.-B."/>
            <person name="Kwon S.-W."/>
        </authorList>
    </citation>
    <scope>NUCLEOTIDE SEQUENCE [LARGE SCALE GENOMIC DNA]</scope>
    <source>
        <strain evidence="6 7">KACC 19306</strain>
    </source>
</reference>
<keyword evidence="3" id="KW-0804">Transcription</keyword>
<evidence type="ECO:0000256" key="4">
    <source>
        <dbReference type="PROSITE-ProRule" id="PRU00335"/>
    </source>
</evidence>
<name>A0A5C1YAC9_9MICO</name>
<evidence type="ECO:0000256" key="3">
    <source>
        <dbReference type="ARBA" id="ARBA00023163"/>
    </source>
</evidence>